<dbReference type="Proteomes" id="UP001386955">
    <property type="component" value="Unassembled WGS sequence"/>
</dbReference>
<evidence type="ECO:0000256" key="1">
    <source>
        <dbReference type="ARBA" id="ARBA00009861"/>
    </source>
</evidence>
<dbReference type="Gene3D" id="3.30.559.10">
    <property type="entry name" value="Chloramphenicol acetyltransferase-like domain"/>
    <property type="match status" value="2"/>
</dbReference>
<dbReference type="PANTHER" id="PTHR31642">
    <property type="entry name" value="TRICHOTHECENE 3-O-ACETYLTRANSFERASE"/>
    <property type="match status" value="1"/>
</dbReference>
<gene>
    <name evidence="2" type="ORF">VNO78_31113</name>
</gene>
<dbReference type="PANTHER" id="PTHR31642:SF259">
    <property type="entry name" value="PROTEIN ECERIFERUM 2"/>
    <property type="match status" value="1"/>
</dbReference>
<accession>A0AAN9X7Z3</accession>
<sequence length="430" mass="47933">MEETQPLSSKISTVVPATPGGDEHRVWHLSAMDLLMKLHYIRAVYFFINDAAQGLSIYDLKEPMFHLLAQVTHLSGRIRVSESGRPFIKCNDAGVRIAESHIDHTLHEWLQQKGCSHEGLVRDHVLGPDLGFSPLVFVKFTWFKCGGLSVGLSWSHVLGDAFSAFNFITKWSHILSHVPSETTPKPIHKENKTPHNNSINGNPISVRMATAAEELWLATNHTQMATHTFYVTHKQLDHLVASTFPYDQNQASKTSYFGILSALVWKHVARIRGDSELKVVTICTHATGCNEFPSNDLVLSVVEANVVVGKSDLLDLAKMISEEKKVENEIVEKLVEESQGKEDFVVYGAKLTFMDLEKGDMYGVVLNGHKPIIANSSIHGAGDQGVILVLPGVEDEKDGRNGRMVTVSLPQTEVEQLKERLREEWDIESL</sequence>
<keyword evidence="3" id="KW-1185">Reference proteome</keyword>
<dbReference type="InterPro" id="IPR050317">
    <property type="entry name" value="Plant_Fungal_Acyltransferase"/>
</dbReference>
<dbReference type="AlphaFoldDB" id="A0AAN9X7Z3"/>
<evidence type="ECO:0000313" key="2">
    <source>
        <dbReference type="EMBL" id="KAK7385396.1"/>
    </source>
</evidence>
<reference evidence="2 3" key="1">
    <citation type="submission" date="2024-01" db="EMBL/GenBank/DDBJ databases">
        <title>The genomes of 5 underutilized Papilionoideae crops provide insights into root nodulation and disease resistanc.</title>
        <authorList>
            <person name="Jiang F."/>
        </authorList>
    </citation>
    <scope>NUCLEOTIDE SEQUENCE [LARGE SCALE GENOMIC DNA]</scope>
    <source>
        <strain evidence="2">DUOXIRENSHENG_FW03</strain>
        <tissue evidence="2">Leaves</tissue>
    </source>
</reference>
<comment type="caution">
    <text evidence="2">The sequence shown here is derived from an EMBL/GenBank/DDBJ whole genome shotgun (WGS) entry which is preliminary data.</text>
</comment>
<proteinExistence type="inferred from homology"/>
<evidence type="ECO:0000313" key="3">
    <source>
        <dbReference type="Proteomes" id="UP001386955"/>
    </source>
</evidence>
<organism evidence="2 3">
    <name type="scientific">Psophocarpus tetragonolobus</name>
    <name type="common">Winged bean</name>
    <name type="synonym">Dolichos tetragonolobus</name>
    <dbReference type="NCBI Taxonomy" id="3891"/>
    <lineage>
        <taxon>Eukaryota</taxon>
        <taxon>Viridiplantae</taxon>
        <taxon>Streptophyta</taxon>
        <taxon>Embryophyta</taxon>
        <taxon>Tracheophyta</taxon>
        <taxon>Spermatophyta</taxon>
        <taxon>Magnoliopsida</taxon>
        <taxon>eudicotyledons</taxon>
        <taxon>Gunneridae</taxon>
        <taxon>Pentapetalae</taxon>
        <taxon>rosids</taxon>
        <taxon>fabids</taxon>
        <taxon>Fabales</taxon>
        <taxon>Fabaceae</taxon>
        <taxon>Papilionoideae</taxon>
        <taxon>50 kb inversion clade</taxon>
        <taxon>NPAAA clade</taxon>
        <taxon>indigoferoid/millettioid clade</taxon>
        <taxon>Phaseoleae</taxon>
        <taxon>Psophocarpus</taxon>
    </lineage>
</organism>
<protein>
    <submittedName>
        <fullName evidence="2">Uncharacterized protein</fullName>
    </submittedName>
</protein>
<dbReference type="GO" id="GO:0016747">
    <property type="term" value="F:acyltransferase activity, transferring groups other than amino-acyl groups"/>
    <property type="evidence" value="ECO:0007669"/>
    <property type="project" value="TreeGrafter"/>
</dbReference>
<dbReference type="EMBL" id="JAYMYS010000008">
    <property type="protein sequence ID" value="KAK7385396.1"/>
    <property type="molecule type" value="Genomic_DNA"/>
</dbReference>
<comment type="similarity">
    <text evidence="1">Belongs to the plant acyltransferase family.</text>
</comment>
<dbReference type="InterPro" id="IPR023213">
    <property type="entry name" value="CAT-like_dom_sf"/>
</dbReference>
<name>A0AAN9X7Z3_PSOTE</name>
<dbReference type="Pfam" id="PF02458">
    <property type="entry name" value="Transferase"/>
    <property type="match status" value="1"/>
</dbReference>